<reference evidence="3 4" key="1">
    <citation type="submission" date="2015-04" db="EMBL/GenBank/DDBJ databases">
        <title>Genome sequence of Kerstersia gyiorum CG1.</title>
        <authorList>
            <person name="Greninger A.L."/>
            <person name="Kozyreva V."/>
            <person name="Chaturvedi V."/>
        </authorList>
    </citation>
    <scope>NUCLEOTIDE SEQUENCE [LARGE SCALE GENOMIC DNA]</scope>
    <source>
        <strain evidence="3 4">CG1</strain>
    </source>
</reference>
<dbReference type="PROSITE" id="PS51257">
    <property type="entry name" value="PROKAR_LIPOPROTEIN"/>
    <property type="match status" value="1"/>
</dbReference>
<name>A0A171KNG6_9BURK</name>
<dbReference type="EMBL" id="LBNE01000015">
    <property type="protein sequence ID" value="KKO70433.1"/>
    <property type="molecule type" value="Genomic_DNA"/>
</dbReference>
<evidence type="ECO:0000313" key="4">
    <source>
        <dbReference type="Proteomes" id="UP000078084"/>
    </source>
</evidence>
<sequence length="628" mass="67944">MLIRNKTLWLALFGSLVLTGCPSGGADAPPPPTPNIPDEEPEESVEGLNLRVSQLAKDVTLEVKLNHATLKTFTGTGEAQQNLVLSKLQAGDVLELGLPSVNILDNAPYACEFAANASMDGTLSDISGQGLNQKVTLTGTPENALYEVDCGRIHIVPAAYSGDFNRARYGWRSLNLDSGRSRWLAGEGGEPVVYVTNADETDGSRQQFGHMEVHWNEDTWRFVGAKAQGTTSYVYGSTGNVGIEQSNAPVANFLALSNNFGTYPVWTTIRGAIFDGEKNYALSNHYYDDGKNKPEDCGVWRWYMFLGTAGARNLNSEFCNSSFLALKERSAVYALGDTAVQFLINTGELKTIGAASATIGTLPNRYSYPIQAENKLYFPGSNIEENANVISVTDGTTLSSFDTNVRPSSGLGGAVPLRNQLIFISKDADELWMTDGTAAGTKLVKRLSDKKTSPGFSAFQTAGNKVFFLYTDQRNTRLWVSDGTEAGTHVVDDNLAIQRIENGMAVAGDRLVFLAGSPNLNSWTDNKLYSTDGTTVERLVPDELLEKYDLPLTSLLPCAGCNPQTVFYHSVGGQLLLQVGGASIPPANGESSKRSVHYYLTDGTAAGTRPLRDEHGKSFVRYLLSIPD</sequence>
<dbReference type="AlphaFoldDB" id="A0A171KNG6"/>
<feature type="chain" id="PRO_5007908549" description="ELWxxDGT repeat protein" evidence="2">
    <location>
        <begin position="27"/>
        <end position="628"/>
    </location>
</feature>
<comment type="caution">
    <text evidence="3">The sequence shown here is derived from an EMBL/GenBank/DDBJ whole genome shotgun (WGS) entry which is preliminary data.</text>
</comment>
<keyword evidence="4" id="KW-1185">Reference proteome</keyword>
<gene>
    <name evidence="3" type="ORF">AAV32_16315</name>
</gene>
<organism evidence="3 4">
    <name type="scientific">Kerstersia gyiorum</name>
    <dbReference type="NCBI Taxonomy" id="206506"/>
    <lineage>
        <taxon>Bacteria</taxon>
        <taxon>Pseudomonadati</taxon>
        <taxon>Pseudomonadota</taxon>
        <taxon>Betaproteobacteria</taxon>
        <taxon>Burkholderiales</taxon>
        <taxon>Alcaligenaceae</taxon>
        <taxon>Kerstersia</taxon>
    </lineage>
</organism>
<feature type="region of interest" description="Disordered" evidence="1">
    <location>
        <begin position="23"/>
        <end position="43"/>
    </location>
</feature>
<dbReference type="RefSeq" id="WP_068374914.1">
    <property type="nucleotide sequence ID" value="NZ_LBNE01000015.1"/>
</dbReference>
<feature type="signal peptide" evidence="2">
    <location>
        <begin position="1"/>
        <end position="26"/>
    </location>
</feature>
<evidence type="ECO:0008006" key="5">
    <source>
        <dbReference type="Google" id="ProtNLM"/>
    </source>
</evidence>
<evidence type="ECO:0000256" key="1">
    <source>
        <dbReference type="SAM" id="MobiDB-lite"/>
    </source>
</evidence>
<evidence type="ECO:0000256" key="2">
    <source>
        <dbReference type="SAM" id="SignalP"/>
    </source>
</evidence>
<evidence type="ECO:0000313" key="3">
    <source>
        <dbReference type="EMBL" id="KKO70433.1"/>
    </source>
</evidence>
<proteinExistence type="predicted"/>
<accession>A0A171KNG6</accession>
<dbReference type="STRING" id="206506.AAV32_16315"/>
<protein>
    <recommendedName>
        <fullName evidence="5">ELWxxDGT repeat protein</fullName>
    </recommendedName>
</protein>
<dbReference type="Proteomes" id="UP000078084">
    <property type="component" value="Unassembled WGS sequence"/>
</dbReference>
<keyword evidence="2" id="KW-0732">Signal</keyword>